<dbReference type="STRING" id="1411621.AUC43_18680"/>
<dbReference type="EMBL" id="CP013909">
    <property type="protein sequence ID" value="ALW86927.1"/>
    <property type="molecule type" value="Genomic_DNA"/>
</dbReference>
<reference evidence="1 2" key="1">
    <citation type="submission" date="2015-12" db="EMBL/GenBank/DDBJ databases">
        <authorList>
            <person name="Shamseldin A."/>
            <person name="Moawad H."/>
            <person name="Abd El-Rahim W.M."/>
            <person name="Sadowsky M.J."/>
        </authorList>
    </citation>
    <scope>NUCLEOTIDE SEQUENCE [LARGE SCALE GENOMIC DNA]</scope>
    <source>
        <strain evidence="1 2">DG5B</strain>
    </source>
</reference>
<dbReference type="Proteomes" id="UP000059542">
    <property type="component" value="Chromosome"/>
</dbReference>
<organism evidence="1 2">
    <name type="scientific">Hymenobacter sedentarius</name>
    <dbReference type="NCBI Taxonomy" id="1411621"/>
    <lineage>
        <taxon>Bacteria</taxon>
        <taxon>Pseudomonadati</taxon>
        <taxon>Bacteroidota</taxon>
        <taxon>Cytophagia</taxon>
        <taxon>Cytophagales</taxon>
        <taxon>Hymenobacteraceae</taxon>
        <taxon>Hymenobacter</taxon>
    </lineage>
</organism>
<evidence type="ECO:0000313" key="2">
    <source>
        <dbReference type="Proteomes" id="UP000059542"/>
    </source>
</evidence>
<gene>
    <name evidence="1" type="ORF">AUC43_18680</name>
</gene>
<dbReference type="AlphaFoldDB" id="A0A0U3K2V6"/>
<dbReference type="KEGG" id="hyg:AUC43_18680"/>
<keyword evidence="2" id="KW-1185">Reference proteome</keyword>
<name>A0A0U3K2V6_9BACT</name>
<sequence>MLPESYLLLLTPGPPKDPESALDFSLGCAYRSGKPAVWVDCELVNALSTESTRALWSYHRKLQEEHKQLVVVHASDELKQNLLHWQTGPNLCFAPTLIDAAWHSGLRLVA</sequence>
<evidence type="ECO:0008006" key="3">
    <source>
        <dbReference type="Google" id="ProtNLM"/>
    </source>
</evidence>
<protein>
    <recommendedName>
        <fullName evidence="3">STAS domain-containing protein</fullName>
    </recommendedName>
</protein>
<accession>A0A0U3K2V6</accession>
<proteinExistence type="predicted"/>
<evidence type="ECO:0000313" key="1">
    <source>
        <dbReference type="EMBL" id="ALW86927.1"/>
    </source>
</evidence>